<gene>
    <name evidence="1" type="ORF">CLW00_102316</name>
</gene>
<dbReference type="EMBL" id="PVTR01000002">
    <property type="protein sequence ID" value="PRY89840.1"/>
    <property type="molecule type" value="Genomic_DNA"/>
</dbReference>
<comment type="caution">
    <text evidence="1">The sequence shown here is derived from an EMBL/GenBank/DDBJ whole genome shotgun (WGS) entry which is preliminary data.</text>
</comment>
<dbReference type="AlphaFoldDB" id="A0A2T0WT35"/>
<name>A0A2T0WT35_9BACT</name>
<accession>A0A2T0WT35</accession>
<protein>
    <recommendedName>
        <fullName evidence="3">Lipocalin-like protein</fullName>
    </recommendedName>
</protein>
<keyword evidence="2" id="KW-1185">Reference proteome</keyword>
<organism evidence="1 2">
    <name type="scientific">Mongoliibacter ruber</name>
    <dbReference type="NCBI Taxonomy" id="1750599"/>
    <lineage>
        <taxon>Bacteria</taxon>
        <taxon>Pseudomonadati</taxon>
        <taxon>Bacteroidota</taxon>
        <taxon>Cytophagia</taxon>
        <taxon>Cytophagales</taxon>
        <taxon>Cyclobacteriaceae</taxon>
        <taxon>Mongoliibacter</taxon>
    </lineage>
</organism>
<proteinExistence type="predicted"/>
<evidence type="ECO:0008006" key="3">
    <source>
        <dbReference type="Google" id="ProtNLM"/>
    </source>
</evidence>
<dbReference type="Proteomes" id="UP000238157">
    <property type="component" value="Unassembled WGS sequence"/>
</dbReference>
<sequence>MDQDSMDLAEGQFPLGIWTDLRYEQDALVLNRSNELIKNTMGYVFKADGTMIVRDIAGWCGTPPIVTDDFSGTWRIKGNILKIERKYWGGTFVQEWEILGADNNQASIKLLNSESKS</sequence>
<evidence type="ECO:0000313" key="2">
    <source>
        <dbReference type="Proteomes" id="UP000238157"/>
    </source>
</evidence>
<evidence type="ECO:0000313" key="1">
    <source>
        <dbReference type="EMBL" id="PRY89840.1"/>
    </source>
</evidence>
<reference evidence="1 2" key="1">
    <citation type="submission" date="2018-03" db="EMBL/GenBank/DDBJ databases">
        <title>Genomic Encyclopedia of Archaeal and Bacterial Type Strains, Phase II (KMG-II): from individual species to whole genera.</title>
        <authorList>
            <person name="Goeker M."/>
        </authorList>
    </citation>
    <scope>NUCLEOTIDE SEQUENCE [LARGE SCALE GENOMIC DNA]</scope>
    <source>
        <strain evidence="1 2">DSM 27929</strain>
    </source>
</reference>